<reference evidence="2 3" key="1">
    <citation type="submission" date="2021-06" db="EMBL/GenBank/DDBJ databases">
        <authorList>
            <person name="Palmer J.M."/>
        </authorList>
    </citation>
    <scope>NUCLEOTIDE SEQUENCE [LARGE SCALE GENOMIC DNA]</scope>
    <source>
        <strain evidence="2 3">AS_MEX2019</strain>
        <tissue evidence="2">Muscle</tissue>
    </source>
</reference>
<name>A0ABV0YL96_9TELE</name>
<proteinExistence type="predicted"/>
<feature type="compositionally biased region" description="Polar residues" evidence="1">
    <location>
        <begin position="50"/>
        <end position="67"/>
    </location>
</feature>
<dbReference type="Proteomes" id="UP001469553">
    <property type="component" value="Unassembled WGS sequence"/>
</dbReference>
<sequence>MSETPEPPTLQAGTSSPQQSESGGTRVGGAHCISLLGRQSPRGLEGGISTRAQHSHCSPQPAQQTSGIHRPPDRGPPLRDMARVPTQITPHQAMQPPTGLPHGPVRDP</sequence>
<comment type="caution">
    <text evidence="2">The sequence shown here is derived from an EMBL/GenBank/DDBJ whole genome shotgun (WGS) entry which is preliminary data.</text>
</comment>
<organism evidence="2 3">
    <name type="scientific">Ameca splendens</name>
    <dbReference type="NCBI Taxonomy" id="208324"/>
    <lineage>
        <taxon>Eukaryota</taxon>
        <taxon>Metazoa</taxon>
        <taxon>Chordata</taxon>
        <taxon>Craniata</taxon>
        <taxon>Vertebrata</taxon>
        <taxon>Euteleostomi</taxon>
        <taxon>Actinopterygii</taxon>
        <taxon>Neopterygii</taxon>
        <taxon>Teleostei</taxon>
        <taxon>Neoteleostei</taxon>
        <taxon>Acanthomorphata</taxon>
        <taxon>Ovalentaria</taxon>
        <taxon>Atherinomorphae</taxon>
        <taxon>Cyprinodontiformes</taxon>
        <taxon>Goodeidae</taxon>
        <taxon>Ameca</taxon>
    </lineage>
</organism>
<gene>
    <name evidence="2" type="ORF">AMECASPLE_005660</name>
</gene>
<feature type="compositionally biased region" description="Basic and acidic residues" evidence="1">
    <location>
        <begin position="70"/>
        <end position="82"/>
    </location>
</feature>
<feature type="compositionally biased region" description="Polar residues" evidence="1">
    <location>
        <begin position="11"/>
        <end position="23"/>
    </location>
</feature>
<feature type="region of interest" description="Disordered" evidence="1">
    <location>
        <begin position="1"/>
        <end position="108"/>
    </location>
</feature>
<keyword evidence="3" id="KW-1185">Reference proteome</keyword>
<evidence type="ECO:0000313" key="3">
    <source>
        <dbReference type="Proteomes" id="UP001469553"/>
    </source>
</evidence>
<accession>A0ABV0YL96</accession>
<dbReference type="EMBL" id="JAHRIP010037883">
    <property type="protein sequence ID" value="MEQ2294612.1"/>
    <property type="molecule type" value="Genomic_DNA"/>
</dbReference>
<evidence type="ECO:0000313" key="2">
    <source>
        <dbReference type="EMBL" id="MEQ2294612.1"/>
    </source>
</evidence>
<protein>
    <submittedName>
        <fullName evidence="2">Uncharacterized protein</fullName>
    </submittedName>
</protein>
<evidence type="ECO:0000256" key="1">
    <source>
        <dbReference type="SAM" id="MobiDB-lite"/>
    </source>
</evidence>